<accession>A0A948TMG4</accession>
<gene>
    <name evidence="1" type="ORF">H9928_06320</name>
</gene>
<name>A0A948TMG4_9BACT</name>
<reference evidence="1" key="1">
    <citation type="journal article" date="2021" name="PeerJ">
        <title>Extensive microbial diversity within the chicken gut microbiome revealed by metagenomics and culture.</title>
        <authorList>
            <person name="Gilroy R."/>
            <person name="Ravi A."/>
            <person name="Getino M."/>
            <person name="Pursley I."/>
            <person name="Horton D.L."/>
            <person name="Alikhan N.F."/>
            <person name="Baker D."/>
            <person name="Gharbi K."/>
            <person name="Hall N."/>
            <person name="Watson M."/>
            <person name="Adriaenssens E.M."/>
            <person name="Foster-Nyarko E."/>
            <person name="Jarju S."/>
            <person name="Secka A."/>
            <person name="Antonio M."/>
            <person name="Oren A."/>
            <person name="Chaudhuri R.R."/>
            <person name="La Ragione R."/>
            <person name="Hildebrand F."/>
            <person name="Pallen M.J."/>
        </authorList>
    </citation>
    <scope>NUCLEOTIDE SEQUENCE</scope>
    <source>
        <strain evidence="1">8470</strain>
    </source>
</reference>
<evidence type="ECO:0000313" key="1">
    <source>
        <dbReference type="EMBL" id="MBU3856157.1"/>
    </source>
</evidence>
<comment type="caution">
    <text evidence="1">The sequence shown here is derived from an EMBL/GenBank/DDBJ whole genome shotgun (WGS) entry which is preliminary data.</text>
</comment>
<dbReference type="EMBL" id="JAHLFJ010000059">
    <property type="protein sequence ID" value="MBU3856157.1"/>
    <property type="molecule type" value="Genomic_DNA"/>
</dbReference>
<evidence type="ECO:0000313" key="2">
    <source>
        <dbReference type="Proteomes" id="UP000784286"/>
    </source>
</evidence>
<proteinExistence type="predicted"/>
<protein>
    <submittedName>
        <fullName evidence="1">Uncharacterized protein</fullName>
    </submittedName>
</protein>
<organism evidence="1 2">
    <name type="scientific">Candidatus Phocaeicola excrementipullorum</name>
    <dbReference type="NCBI Taxonomy" id="2838731"/>
    <lineage>
        <taxon>Bacteria</taxon>
        <taxon>Pseudomonadati</taxon>
        <taxon>Bacteroidota</taxon>
        <taxon>Bacteroidia</taxon>
        <taxon>Bacteroidales</taxon>
        <taxon>Bacteroidaceae</taxon>
        <taxon>Phocaeicola</taxon>
    </lineage>
</organism>
<sequence>MPSCLPTQNVETEAGYFKDKKQILTARWNQPFSQEETESRHAPKGPFLGNGDVGIITYTTSDGQTLRIGKVDFITDNWEDWTGNGPAALPVGGLEINVHSQPAEGFGYEMSQLEAELRMKTGTREQVDMVTWMTMDDNYVVTELSTKTGKPVPVTVTTYAGCEDTCYATTADFCGEVTQVSRRTKSEGNVRWINCAISTRIVGTESRKHKLSNAQVTDNFTVIPSTP</sequence>
<reference evidence="1" key="2">
    <citation type="submission" date="2021-04" db="EMBL/GenBank/DDBJ databases">
        <authorList>
            <person name="Gilroy R."/>
        </authorList>
    </citation>
    <scope>NUCLEOTIDE SEQUENCE</scope>
    <source>
        <strain evidence="1">8470</strain>
    </source>
</reference>
<dbReference type="Proteomes" id="UP000784286">
    <property type="component" value="Unassembled WGS sequence"/>
</dbReference>
<dbReference type="AlphaFoldDB" id="A0A948TMG4"/>